<evidence type="ECO:0000313" key="2">
    <source>
        <dbReference type="Proteomes" id="UP000294134"/>
    </source>
</evidence>
<proteinExistence type="predicted"/>
<name>A0A481W4Q3_9CAUD</name>
<sequence length="81" mass="8702">MSEFKKMFVLVDAHGVIFSNGAELSQQFAAERLSVRVEKGNLKSIVVTHRSKPAGRGDITGFTITEETGYANAFAPATQAA</sequence>
<evidence type="ECO:0000313" key="1">
    <source>
        <dbReference type="EMBL" id="QBJ02780.1"/>
    </source>
</evidence>
<dbReference type="Proteomes" id="UP000294134">
    <property type="component" value="Segment"/>
</dbReference>
<organism evidence="1 2">
    <name type="scientific">Pseudomonas phage Psa21</name>
    <dbReference type="NCBI Taxonomy" id="2530023"/>
    <lineage>
        <taxon>Viruses</taxon>
        <taxon>Duplodnaviria</taxon>
        <taxon>Heunggongvirae</taxon>
        <taxon>Uroviricota</taxon>
        <taxon>Caudoviricetes</taxon>
        <taxon>Chimalliviridae</taxon>
        <taxon>Tepukevirus</taxon>
        <taxon>Tepukevirus Psa21</taxon>
    </lineage>
</organism>
<reference evidence="1 2" key="1">
    <citation type="submission" date="2019-02" db="EMBL/GenBank/DDBJ databases">
        <authorList>
            <person name="Frampton R.A."/>
            <person name="Wojtus J.K."/>
            <person name="Fineran P.C."/>
            <person name="Hendrickson H.L."/>
        </authorList>
    </citation>
    <scope>NUCLEOTIDE SEQUENCE [LARGE SCALE GENOMIC DNA]</scope>
</reference>
<protein>
    <submittedName>
        <fullName evidence="1">Uncharacterized protein</fullName>
    </submittedName>
</protein>
<accession>A0A481W4Q3</accession>
<gene>
    <name evidence="1" type="ORF">PSA21_254</name>
</gene>
<dbReference type="EMBL" id="MK552327">
    <property type="protein sequence ID" value="QBJ02780.1"/>
    <property type="molecule type" value="Genomic_DNA"/>
</dbReference>
<keyword evidence="2" id="KW-1185">Reference proteome</keyword>